<evidence type="ECO:0000256" key="5">
    <source>
        <dbReference type="ARBA" id="ARBA00022679"/>
    </source>
</evidence>
<keyword evidence="5" id="KW-0808">Transferase</keyword>
<gene>
    <name evidence="12" type="ORF">H9631_17145</name>
</gene>
<dbReference type="InterPro" id="IPR050351">
    <property type="entry name" value="BphY/WalK/GraS-like"/>
</dbReference>
<dbReference type="SUPFAM" id="SSF47384">
    <property type="entry name" value="Homodimeric domain of signal transducing histidine kinase"/>
    <property type="match status" value="1"/>
</dbReference>
<dbReference type="Pfam" id="PF00512">
    <property type="entry name" value="HisKA"/>
    <property type="match status" value="1"/>
</dbReference>
<protein>
    <recommendedName>
        <fullName evidence="3">histidine kinase</fullName>
        <ecNumber evidence="3">2.7.13.3</ecNumber>
    </recommendedName>
</protein>
<comment type="subcellular location">
    <subcellularLocation>
        <location evidence="2">Membrane</location>
    </subcellularLocation>
</comment>
<dbReference type="Pfam" id="PF02518">
    <property type="entry name" value="HATPase_c"/>
    <property type="match status" value="1"/>
</dbReference>
<keyword evidence="7 12" id="KW-0418">Kinase</keyword>
<name>A0ABR8VPU9_9BACI</name>
<keyword evidence="10" id="KW-1133">Transmembrane helix</keyword>
<evidence type="ECO:0000256" key="9">
    <source>
        <dbReference type="ARBA" id="ARBA00023012"/>
    </source>
</evidence>
<evidence type="ECO:0000259" key="11">
    <source>
        <dbReference type="PROSITE" id="PS50109"/>
    </source>
</evidence>
<organism evidence="12 13">
    <name type="scientific">Bacillus norwichensis</name>
    <dbReference type="NCBI Taxonomy" id="2762217"/>
    <lineage>
        <taxon>Bacteria</taxon>
        <taxon>Bacillati</taxon>
        <taxon>Bacillota</taxon>
        <taxon>Bacilli</taxon>
        <taxon>Bacillales</taxon>
        <taxon>Bacillaceae</taxon>
        <taxon>Bacillus</taxon>
    </lineage>
</organism>
<reference evidence="12 13" key="1">
    <citation type="submission" date="2020-08" db="EMBL/GenBank/DDBJ databases">
        <title>A Genomic Blueprint of the Chicken Gut Microbiome.</title>
        <authorList>
            <person name="Gilroy R."/>
            <person name="Ravi A."/>
            <person name="Getino M."/>
            <person name="Pursley I."/>
            <person name="Horton D.L."/>
            <person name="Alikhan N.-F."/>
            <person name="Baker D."/>
            <person name="Gharbi K."/>
            <person name="Hall N."/>
            <person name="Watson M."/>
            <person name="Adriaenssens E.M."/>
            <person name="Foster-Nyarko E."/>
            <person name="Jarju S."/>
            <person name="Secka A."/>
            <person name="Antonio M."/>
            <person name="Oren A."/>
            <person name="Chaudhuri R."/>
            <person name="La Ragione R.M."/>
            <person name="Hildebrand F."/>
            <person name="Pallen M.J."/>
        </authorList>
    </citation>
    <scope>NUCLEOTIDE SEQUENCE [LARGE SCALE GENOMIC DNA]</scope>
    <source>
        <strain evidence="12 13">Sa1BUA2</strain>
    </source>
</reference>
<dbReference type="InterPro" id="IPR036097">
    <property type="entry name" value="HisK_dim/P_sf"/>
</dbReference>
<keyword evidence="4" id="KW-0597">Phosphoprotein</keyword>
<keyword evidence="10" id="KW-0812">Transmembrane</keyword>
<evidence type="ECO:0000256" key="10">
    <source>
        <dbReference type="SAM" id="Phobius"/>
    </source>
</evidence>
<evidence type="ECO:0000313" key="12">
    <source>
        <dbReference type="EMBL" id="MBD8006799.1"/>
    </source>
</evidence>
<keyword evidence="13" id="KW-1185">Reference proteome</keyword>
<dbReference type="InterPro" id="IPR003594">
    <property type="entry name" value="HATPase_dom"/>
</dbReference>
<dbReference type="SMART" id="SM00388">
    <property type="entry name" value="HisKA"/>
    <property type="match status" value="1"/>
</dbReference>
<dbReference type="CDD" id="cd00082">
    <property type="entry name" value="HisKA"/>
    <property type="match status" value="1"/>
</dbReference>
<keyword evidence="8" id="KW-0067">ATP-binding</keyword>
<dbReference type="PROSITE" id="PS50109">
    <property type="entry name" value="HIS_KIN"/>
    <property type="match status" value="1"/>
</dbReference>
<evidence type="ECO:0000256" key="4">
    <source>
        <dbReference type="ARBA" id="ARBA00022553"/>
    </source>
</evidence>
<feature type="domain" description="Histidine kinase" evidence="11">
    <location>
        <begin position="197"/>
        <end position="413"/>
    </location>
</feature>
<dbReference type="Proteomes" id="UP000648182">
    <property type="component" value="Unassembled WGS sequence"/>
</dbReference>
<evidence type="ECO:0000256" key="1">
    <source>
        <dbReference type="ARBA" id="ARBA00000085"/>
    </source>
</evidence>
<keyword evidence="6" id="KW-0547">Nucleotide-binding</keyword>
<dbReference type="GO" id="GO:0016301">
    <property type="term" value="F:kinase activity"/>
    <property type="evidence" value="ECO:0007669"/>
    <property type="project" value="UniProtKB-KW"/>
</dbReference>
<dbReference type="Gene3D" id="1.10.287.130">
    <property type="match status" value="1"/>
</dbReference>
<evidence type="ECO:0000256" key="7">
    <source>
        <dbReference type="ARBA" id="ARBA00022777"/>
    </source>
</evidence>
<sequence length="424" mass="47839">MFQRTRIRLTILNSLVFIILIGVLVTVIYSYAQSRLYRDVNSDLLEAVERIAEPEQRGPLEQPDRLPKGPRDPRIALLIWNNNNELMTLNEDVTLFTDNESKFRPKELMKLQDIEAEGFHFRTIAINVEHPNFGEITIQFVRNITSEKDMLQKLLLIMVIGCCIGSVCAVGAGFFLAGRALIPIKEAWKKQQQFVSDASHELRTPLAVIQSKIDLLWRSPASTIQEKAVDISVISKEGRRLSKLVATLLTLARSDSDQLEIEKKEFSITKLLKELTEHYSEIASCQNKELVLDVPSSVFFTGDRERIHQLMVILLDNAMKYTEEGGKILISCSKSSHTVLIKIQDNGIGMAEENIPKIFDRFFQVDKSRTEEAGAGLGLAIAKWIIDKHHGKITVQSQVGVGTCFEVSLPKNKKYKEISTNDGS</sequence>
<feature type="transmembrane region" description="Helical" evidence="10">
    <location>
        <begin position="12"/>
        <end position="32"/>
    </location>
</feature>
<comment type="caution">
    <text evidence="12">The sequence shown here is derived from an EMBL/GenBank/DDBJ whole genome shotgun (WGS) entry which is preliminary data.</text>
</comment>
<dbReference type="Gene3D" id="3.30.565.10">
    <property type="entry name" value="Histidine kinase-like ATPase, C-terminal domain"/>
    <property type="match status" value="1"/>
</dbReference>
<dbReference type="PRINTS" id="PR00344">
    <property type="entry name" value="BCTRLSENSOR"/>
</dbReference>
<dbReference type="EMBL" id="JACSPV010000038">
    <property type="protein sequence ID" value="MBD8006799.1"/>
    <property type="molecule type" value="Genomic_DNA"/>
</dbReference>
<dbReference type="InterPro" id="IPR005467">
    <property type="entry name" value="His_kinase_dom"/>
</dbReference>
<dbReference type="SUPFAM" id="SSF55874">
    <property type="entry name" value="ATPase domain of HSP90 chaperone/DNA topoisomerase II/histidine kinase"/>
    <property type="match status" value="1"/>
</dbReference>
<evidence type="ECO:0000256" key="6">
    <source>
        <dbReference type="ARBA" id="ARBA00022741"/>
    </source>
</evidence>
<dbReference type="RefSeq" id="WP_191814954.1">
    <property type="nucleotide sequence ID" value="NZ_JACSPV010000038.1"/>
</dbReference>
<dbReference type="PANTHER" id="PTHR45453:SF1">
    <property type="entry name" value="PHOSPHATE REGULON SENSOR PROTEIN PHOR"/>
    <property type="match status" value="1"/>
</dbReference>
<keyword evidence="9" id="KW-0902">Two-component regulatory system</keyword>
<dbReference type="EC" id="2.7.13.3" evidence="3"/>
<keyword evidence="10" id="KW-0472">Membrane</keyword>
<comment type="catalytic activity">
    <reaction evidence="1">
        <text>ATP + protein L-histidine = ADP + protein N-phospho-L-histidine.</text>
        <dbReference type="EC" id="2.7.13.3"/>
    </reaction>
</comment>
<evidence type="ECO:0000256" key="3">
    <source>
        <dbReference type="ARBA" id="ARBA00012438"/>
    </source>
</evidence>
<dbReference type="PANTHER" id="PTHR45453">
    <property type="entry name" value="PHOSPHATE REGULON SENSOR PROTEIN PHOR"/>
    <property type="match status" value="1"/>
</dbReference>
<dbReference type="InterPro" id="IPR036890">
    <property type="entry name" value="HATPase_C_sf"/>
</dbReference>
<dbReference type="SMART" id="SM00387">
    <property type="entry name" value="HATPase_c"/>
    <property type="match status" value="1"/>
</dbReference>
<dbReference type="InterPro" id="IPR003661">
    <property type="entry name" value="HisK_dim/P_dom"/>
</dbReference>
<accession>A0ABR8VPU9</accession>
<proteinExistence type="predicted"/>
<feature type="transmembrane region" description="Helical" evidence="10">
    <location>
        <begin position="154"/>
        <end position="182"/>
    </location>
</feature>
<evidence type="ECO:0000256" key="2">
    <source>
        <dbReference type="ARBA" id="ARBA00004370"/>
    </source>
</evidence>
<dbReference type="InterPro" id="IPR004358">
    <property type="entry name" value="Sig_transdc_His_kin-like_C"/>
</dbReference>
<evidence type="ECO:0000256" key="8">
    <source>
        <dbReference type="ARBA" id="ARBA00022840"/>
    </source>
</evidence>
<evidence type="ECO:0000313" key="13">
    <source>
        <dbReference type="Proteomes" id="UP000648182"/>
    </source>
</evidence>
<dbReference type="CDD" id="cd00075">
    <property type="entry name" value="HATPase"/>
    <property type="match status" value="1"/>
</dbReference>